<feature type="non-terminal residue" evidence="1">
    <location>
        <position position="82"/>
    </location>
</feature>
<evidence type="ECO:0000313" key="2">
    <source>
        <dbReference type="Proteomes" id="UP001266305"/>
    </source>
</evidence>
<feature type="non-terminal residue" evidence="1">
    <location>
        <position position="1"/>
    </location>
</feature>
<comment type="caution">
    <text evidence="1">The sequence shown here is derived from an EMBL/GenBank/DDBJ whole genome shotgun (WGS) entry which is preliminary data.</text>
</comment>
<gene>
    <name evidence="1" type="ORF">P7K49_019094</name>
</gene>
<name>A0ABQ9UWI0_SAGOE</name>
<organism evidence="1 2">
    <name type="scientific">Saguinus oedipus</name>
    <name type="common">Cotton-top tamarin</name>
    <name type="synonym">Oedipomidas oedipus</name>
    <dbReference type="NCBI Taxonomy" id="9490"/>
    <lineage>
        <taxon>Eukaryota</taxon>
        <taxon>Metazoa</taxon>
        <taxon>Chordata</taxon>
        <taxon>Craniata</taxon>
        <taxon>Vertebrata</taxon>
        <taxon>Euteleostomi</taxon>
        <taxon>Mammalia</taxon>
        <taxon>Eutheria</taxon>
        <taxon>Euarchontoglires</taxon>
        <taxon>Primates</taxon>
        <taxon>Haplorrhini</taxon>
        <taxon>Platyrrhini</taxon>
        <taxon>Cebidae</taxon>
        <taxon>Callitrichinae</taxon>
        <taxon>Saguinus</taxon>
    </lineage>
</organism>
<accession>A0ABQ9UWI0</accession>
<reference evidence="1 2" key="1">
    <citation type="submission" date="2023-05" db="EMBL/GenBank/DDBJ databases">
        <title>B98-5 Cell Line De Novo Hybrid Assembly: An Optical Mapping Approach.</title>
        <authorList>
            <person name="Kananen K."/>
            <person name="Auerbach J.A."/>
            <person name="Kautto E."/>
            <person name="Blachly J.S."/>
        </authorList>
    </citation>
    <scope>NUCLEOTIDE SEQUENCE [LARGE SCALE GENOMIC DNA]</scope>
    <source>
        <strain evidence="1">B95-8</strain>
        <tissue evidence="1">Cell line</tissue>
    </source>
</reference>
<proteinExistence type="predicted"/>
<evidence type="ECO:0000313" key="1">
    <source>
        <dbReference type="EMBL" id="KAK2101428.1"/>
    </source>
</evidence>
<protein>
    <submittedName>
        <fullName evidence="1">Uncharacterized protein</fullName>
    </submittedName>
</protein>
<dbReference type="Proteomes" id="UP001266305">
    <property type="component" value="Unassembled WGS sequence"/>
</dbReference>
<sequence length="82" mass="9141">VSLWGTREDTGMQPEVSLLPALDARETLDDSQVGGIPEHIPEDLQGCRCLGRPLEFDGVLQQNHQLITIQLGYQKGLNTWEL</sequence>
<dbReference type="EMBL" id="JASSZA010000009">
    <property type="protein sequence ID" value="KAK2101428.1"/>
    <property type="molecule type" value="Genomic_DNA"/>
</dbReference>
<keyword evidence="2" id="KW-1185">Reference proteome</keyword>